<evidence type="ECO:0000259" key="4">
    <source>
        <dbReference type="Pfam" id="PF13439"/>
    </source>
</evidence>
<reference evidence="5 6" key="1">
    <citation type="journal article" date="2012" name="Stand. Genomic Sci.">
        <title>Genome sequence of the ocean sediment bacterium Saccharomonospora marina type strain (XMU15(T)).</title>
        <authorList>
            <person name="Klenk H.P."/>
            <person name="Lu M."/>
            <person name="Lucas S."/>
            <person name="Lapidus A."/>
            <person name="Copeland A."/>
            <person name="Pitluck S."/>
            <person name="Goodwin L.A."/>
            <person name="Han C."/>
            <person name="Tapia R."/>
            <person name="Brambilla E.M."/>
            <person name="Potter G."/>
            <person name="Land M."/>
            <person name="Ivanova N."/>
            <person name="Rohde M."/>
            <person name="Goker M."/>
            <person name="Detter J.C."/>
            <person name="Li W.J."/>
            <person name="Kyrpides N.C."/>
            <person name="Woyke T."/>
        </authorList>
    </citation>
    <scope>NUCLEOTIDE SEQUENCE [LARGE SCALE GENOMIC DNA]</scope>
    <source>
        <strain evidence="5 6">XMU15</strain>
    </source>
</reference>
<dbReference type="STRING" id="882083.SacmaDRAFT_2951"/>
<dbReference type="Proteomes" id="UP000004926">
    <property type="component" value="Chromosome"/>
</dbReference>
<evidence type="ECO:0000313" key="6">
    <source>
        <dbReference type="Proteomes" id="UP000004926"/>
    </source>
</evidence>
<dbReference type="PANTHER" id="PTHR12526">
    <property type="entry name" value="GLYCOSYLTRANSFERASE"/>
    <property type="match status" value="1"/>
</dbReference>
<protein>
    <submittedName>
        <fullName evidence="5">Glycosyltransferase</fullName>
    </submittedName>
</protein>
<dbReference type="Gene3D" id="3.40.50.2000">
    <property type="entry name" value="Glycogen Phosphorylase B"/>
    <property type="match status" value="2"/>
</dbReference>
<evidence type="ECO:0000259" key="3">
    <source>
        <dbReference type="Pfam" id="PF00534"/>
    </source>
</evidence>
<keyword evidence="1" id="KW-0328">Glycosyltransferase</keyword>
<dbReference type="Pfam" id="PF13439">
    <property type="entry name" value="Glyco_transf_4"/>
    <property type="match status" value="1"/>
</dbReference>
<dbReference type="eggNOG" id="COG0438">
    <property type="taxonomic scope" value="Bacteria"/>
</dbReference>
<dbReference type="RefSeq" id="WP_009154573.1">
    <property type="nucleotide sequence ID" value="NZ_CM001439.1"/>
</dbReference>
<keyword evidence="2 5" id="KW-0808">Transferase</keyword>
<dbReference type="InterPro" id="IPR028098">
    <property type="entry name" value="Glyco_trans_4-like_N"/>
</dbReference>
<accession>H5X5P0</accession>
<dbReference type="SUPFAM" id="SSF53756">
    <property type="entry name" value="UDP-Glycosyltransferase/glycogen phosphorylase"/>
    <property type="match status" value="1"/>
</dbReference>
<dbReference type="PANTHER" id="PTHR12526:SF595">
    <property type="entry name" value="BLL5217 PROTEIN"/>
    <property type="match status" value="1"/>
</dbReference>
<keyword evidence="6" id="KW-1185">Reference proteome</keyword>
<evidence type="ECO:0000256" key="2">
    <source>
        <dbReference type="ARBA" id="ARBA00022679"/>
    </source>
</evidence>
<dbReference type="HOGENOM" id="CLU_042257_1_0_11"/>
<name>H5X5P0_9PSEU</name>
<feature type="domain" description="Glycosyl transferase family 1" evidence="3">
    <location>
        <begin position="169"/>
        <end position="307"/>
    </location>
</feature>
<sequence length="340" mass="37100">MSQLEIAMVAPPWFELPPKAYGGIESMCADLVEQLTLRDLSVTLVGVGRNGTPADFIPTCEQPNEDRLGQAMPEIIHASLLPEIVGKLEPDLVHDHSLAGPLLASGRSLPTVVTAHGPVTGEMGQYYRGLADSVHLVAVSDAQRRMAPNLNWVGTVHNAVRVERFPFQQNKSDFALFLGRTCPEKGIPHAIAAAREAGVKLVIAAKCREPDELKYFEREVKPLLGPDVEWIGEVERARKVELLSAARCLLFPVCWEEPFGIVMVEAMACGTPVIALGRGAIPEVVTDGKTGFVCDEPGELADAIHRAGRLSAEDCREEAADRFDVETMAKRYERVYRAVA</sequence>
<dbReference type="InterPro" id="IPR001296">
    <property type="entry name" value="Glyco_trans_1"/>
</dbReference>
<organism evidence="5 6">
    <name type="scientific">Saccharomonospora marina XMU15</name>
    <dbReference type="NCBI Taxonomy" id="882083"/>
    <lineage>
        <taxon>Bacteria</taxon>
        <taxon>Bacillati</taxon>
        <taxon>Actinomycetota</taxon>
        <taxon>Actinomycetes</taxon>
        <taxon>Pseudonocardiales</taxon>
        <taxon>Pseudonocardiaceae</taxon>
        <taxon>Saccharomonospora</taxon>
    </lineage>
</organism>
<gene>
    <name evidence="5" type="ORF">SacmaDRAFT_2951</name>
</gene>
<dbReference type="OrthoDB" id="9809227at2"/>
<dbReference type="CDD" id="cd03802">
    <property type="entry name" value="GT4_AviGT4-like"/>
    <property type="match status" value="1"/>
</dbReference>
<dbReference type="Pfam" id="PF00534">
    <property type="entry name" value="Glycos_transf_1"/>
    <property type="match status" value="1"/>
</dbReference>
<evidence type="ECO:0000256" key="1">
    <source>
        <dbReference type="ARBA" id="ARBA00022676"/>
    </source>
</evidence>
<proteinExistence type="predicted"/>
<dbReference type="EMBL" id="CM001439">
    <property type="protein sequence ID" value="EHR51188.1"/>
    <property type="molecule type" value="Genomic_DNA"/>
</dbReference>
<evidence type="ECO:0000313" key="5">
    <source>
        <dbReference type="EMBL" id="EHR51188.1"/>
    </source>
</evidence>
<dbReference type="GO" id="GO:0016757">
    <property type="term" value="F:glycosyltransferase activity"/>
    <property type="evidence" value="ECO:0007669"/>
    <property type="project" value="UniProtKB-KW"/>
</dbReference>
<dbReference type="AlphaFoldDB" id="H5X5P0"/>
<feature type="domain" description="Glycosyltransferase subfamily 4-like N-terminal" evidence="4">
    <location>
        <begin position="21"/>
        <end position="149"/>
    </location>
</feature>